<comment type="caution">
    <text evidence="2">The sequence shown here is derived from an EMBL/GenBank/DDBJ whole genome shotgun (WGS) entry which is preliminary data.</text>
</comment>
<reference evidence="3" key="1">
    <citation type="journal article" date="2019" name="Int. J. Syst. Evol. Microbiol.">
        <title>The Global Catalogue of Microorganisms (GCM) 10K type strain sequencing project: providing services to taxonomists for standard genome sequencing and annotation.</title>
        <authorList>
            <consortium name="The Broad Institute Genomics Platform"/>
            <consortium name="The Broad Institute Genome Sequencing Center for Infectious Disease"/>
            <person name="Wu L."/>
            <person name="Ma J."/>
        </authorList>
    </citation>
    <scope>NUCLEOTIDE SEQUENCE [LARGE SCALE GENOMIC DNA]</scope>
    <source>
        <strain evidence="3">JCM 16929</strain>
    </source>
</reference>
<gene>
    <name evidence="2" type="ORF">GCM10022236_15020</name>
</gene>
<dbReference type="Pfam" id="PF14017">
    <property type="entry name" value="DUF4233"/>
    <property type="match status" value="1"/>
</dbReference>
<keyword evidence="1" id="KW-0472">Membrane</keyword>
<feature type="transmembrane region" description="Helical" evidence="1">
    <location>
        <begin position="86"/>
        <end position="103"/>
    </location>
</feature>
<evidence type="ECO:0008006" key="4">
    <source>
        <dbReference type="Google" id="ProtNLM"/>
    </source>
</evidence>
<dbReference type="Proteomes" id="UP001501490">
    <property type="component" value="Unassembled WGS sequence"/>
</dbReference>
<keyword evidence="1" id="KW-1133">Transmembrane helix</keyword>
<protein>
    <recommendedName>
        <fullName evidence="4">DUF4233 domain-containing protein</fullName>
    </recommendedName>
</protein>
<sequence length="119" mass="12500">MLSAKNPMRRVLMITLCFEVIVFGLAVPVMHYVSSVPLEQAALLGAGAALLAIVSAALMRSPIGYVLGWLTQVAGLALGFLTPSMFAVGAMFAAIWVVTVILGRKLDANAAASPEGERR</sequence>
<proteinExistence type="predicted"/>
<dbReference type="InterPro" id="IPR025327">
    <property type="entry name" value="DUF4233"/>
</dbReference>
<evidence type="ECO:0000313" key="3">
    <source>
        <dbReference type="Proteomes" id="UP001501490"/>
    </source>
</evidence>
<organism evidence="2 3">
    <name type="scientific">Microlunatus ginsengisoli</name>
    <dbReference type="NCBI Taxonomy" id="363863"/>
    <lineage>
        <taxon>Bacteria</taxon>
        <taxon>Bacillati</taxon>
        <taxon>Actinomycetota</taxon>
        <taxon>Actinomycetes</taxon>
        <taxon>Propionibacteriales</taxon>
        <taxon>Propionibacteriaceae</taxon>
        <taxon>Microlunatus</taxon>
    </lineage>
</organism>
<feature type="transmembrane region" description="Helical" evidence="1">
    <location>
        <begin position="12"/>
        <end position="34"/>
    </location>
</feature>
<evidence type="ECO:0000313" key="2">
    <source>
        <dbReference type="EMBL" id="GAA3614115.1"/>
    </source>
</evidence>
<dbReference type="EMBL" id="BAABAB010000010">
    <property type="protein sequence ID" value="GAA3614115.1"/>
    <property type="molecule type" value="Genomic_DNA"/>
</dbReference>
<name>A0ABP6ZNA5_9ACTN</name>
<evidence type="ECO:0000256" key="1">
    <source>
        <dbReference type="SAM" id="Phobius"/>
    </source>
</evidence>
<dbReference type="RefSeq" id="WP_344802975.1">
    <property type="nucleotide sequence ID" value="NZ_BAABAB010000010.1"/>
</dbReference>
<accession>A0ABP6ZNA5</accession>
<keyword evidence="1" id="KW-0812">Transmembrane</keyword>
<keyword evidence="3" id="KW-1185">Reference proteome</keyword>